<comment type="catalytic activity">
    <reaction evidence="1">
        <text>uridine(955/2504/2580) in 23S rRNA = pseudouridine(955/2504/2580) in 23S rRNA</text>
        <dbReference type="Rhea" id="RHEA:42528"/>
        <dbReference type="Rhea" id="RHEA-COMP:10099"/>
        <dbReference type="Rhea" id="RHEA-COMP:10100"/>
        <dbReference type="ChEBI" id="CHEBI:65314"/>
        <dbReference type="ChEBI" id="CHEBI:65315"/>
        <dbReference type="EC" id="5.4.99.24"/>
    </reaction>
</comment>
<dbReference type="InterPro" id="IPR002942">
    <property type="entry name" value="S4_RNA-bd"/>
</dbReference>
<gene>
    <name evidence="11" type="primary">rluC</name>
    <name evidence="11" type="ORF">DBZ36_06745</name>
</gene>
<accession>A0A420EHG8</accession>
<evidence type="ECO:0000313" key="11">
    <source>
        <dbReference type="EMBL" id="RKF20139.1"/>
    </source>
</evidence>
<dbReference type="AlphaFoldDB" id="A0A420EHG8"/>
<dbReference type="PROSITE" id="PS01129">
    <property type="entry name" value="PSI_RLU"/>
    <property type="match status" value="1"/>
</dbReference>
<evidence type="ECO:0000313" key="12">
    <source>
        <dbReference type="Proteomes" id="UP000286482"/>
    </source>
</evidence>
<dbReference type="SUPFAM" id="SSF55174">
    <property type="entry name" value="Alpha-L RNA-binding motif"/>
    <property type="match status" value="1"/>
</dbReference>
<evidence type="ECO:0000256" key="9">
    <source>
        <dbReference type="RuleBase" id="RU362028"/>
    </source>
</evidence>
<dbReference type="CDD" id="cd00165">
    <property type="entry name" value="S4"/>
    <property type="match status" value="1"/>
</dbReference>
<keyword evidence="6 9" id="KW-0413">Isomerase</keyword>
<dbReference type="NCBIfam" id="NF008249">
    <property type="entry name" value="PRK11025.1"/>
    <property type="match status" value="1"/>
</dbReference>
<dbReference type="Gene3D" id="3.30.2350.10">
    <property type="entry name" value="Pseudouridine synthase"/>
    <property type="match status" value="1"/>
</dbReference>
<evidence type="ECO:0000256" key="2">
    <source>
        <dbReference type="ARBA" id="ARBA00002876"/>
    </source>
</evidence>
<evidence type="ECO:0000256" key="3">
    <source>
        <dbReference type="ARBA" id="ARBA00010876"/>
    </source>
</evidence>
<organism evidence="11 12">
    <name type="scientific">Alginatibacterium sediminis</name>
    <dbReference type="NCBI Taxonomy" id="2164068"/>
    <lineage>
        <taxon>Bacteria</taxon>
        <taxon>Pseudomonadati</taxon>
        <taxon>Pseudomonadota</taxon>
        <taxon>Gammaproteobacteria</taxon>
        <taxon>Alteromonadales</taxon>
        <taxon>Alteromonadaceae</taxon>
        <taxon>Alginatibacterium</taxon>
    </lineage>
</organism>
<feature type="domain" description="RNA-binding S4" evidence="10">
    <location>
        <begin position="20"/>
        <end position="78"/>
    </location>
</feature>
<dbReference type="InterPro" id="IPR050188">
    <property type="entry name" value="RluA_PseudoU_synthase"/>
</dbReference>
<dbReference type="Gene3D" id="3.10.290.10">
    <property type="entry name" value="RNA-binding S4 domain"/>
    <property type="match status" value="1"/>
</dbReference>
<keyword evidence="12" id="KW-1185">Reference proteome</keyword>
<name>A0A420EHG8_9ALTE</name>
<dbReference type="EMBL" id="RAQO01000004">
    <property type="protein sequence ID" value="RKF20139.1"/>
    <property type="molecule type" value="Genomic_DNA"/>
</dbReference>
<comment type="catalytic activity">
    <reaction evidence="9">
        <text>a uridine in RNA = a pseudouridine in RNA</text>
        <dbReference type="Rhea" id="RHEA:48348"/>
        <dbReference type="Rhea" id="RHEA-COMP:12068"/>
        <dbReference type="Rhea" id="RHEA-COMP:12069"/>
        <dbReference type="ChEBI" id="CHEBI:65314"/>
        <dbReference type="ChEBI" id="CHEBI:65315"/>
    </reaction>
</comment>
<keyword evidence="4" id="KW-0698">rRNA processing</keyword>
<comment type="similarity">
    <text evidence="3 9">Belongs to the pseudouridine synthase RluA family.</text>
</comment>
<feature type="active site" evidence="7">
    <location>
        <position position="143"/>
    </location>
</feature>
<dbReference type="InterPro" id="IPR036986">
    <property type="entry name" value="S4_RNA-bd_sf"/>
</dbReference>
<dbReference type="SUPFAM" id="SSF55120">
    <property type="entry name" value="Pseudouridine synthase"/>
    <property type="match status" value="1"/>
</dbReference>
<keyword evidence="5 8" id="KW-0694">RNA-binding</keyword>
<dbReference type="EC" id="5.4.99.-" evidence="9"/>
<dbReference type="InterPro" id="IPR006145">
    <property type="entry name" value="PsdUridine_synth_RsuA/RluA"/>
</dbReference>
<dbReference type="SMART" id="SM00363">
    <property type="entry name" value="S4"/>
    <property type="match status" value="1"/>
</dbReference>
<reference evidence="11 12" key="1">
    <citation type="submission" date="2018-09" db="EMBL/GenBank/DDBJ databases">
        <authorList>
            <person name="Wang Z."/>
        </authorList>
    </citation>
    <scope>NUCLEOTIDE SEQUENCE [LARGE SCALE GENOMIC DNA]</scope>
    <source>
        <strain evidence="11 12">ALS 81</strain>
    </source>
</reference>
<dbReference type="PANTHER" id="PTHR21600:SF92">
    <property type="entry name" value="RIBOSOMAL LARGE SUBUNIT PSEUDOURIDINE SYNTHASE C"/>
    <property type="match status" value="1"/>
</dbReference>
<comment type="function">
    <text evidence="2">Responsible for synthesis of pseudouridine from uracil at positions 955, 2504 and 2580 in 23S ribosomal RNA.</text>
</comment>
<dbReference type="GO" id="GO:0003723">
    <property type="term" value="F:RNA binding"/>
    <property type="evidence" value="ECO:0007669"/>
    <property type="project" value="UniProtKB-KW"/>
</dbReference>
<evidence type="ECO:0000259" key="10">
    <source>
        <dbReference type="SMART" id="SM00363"/>
    </source>
</evidence>
<evidence type="ECO:0000256" key="5">
    <source>
        <dbReference type="ARBA" id="ARBA00022884"/>
    </source>
</evidence>
<comment type="caution">
    <text evidence="11">The sequence shown here is derived from an EMBL/GenBank/DDBJ whole genome shotgun (WGS) entry which is preliminary data.</text>
</comment>
<protein>
    <recommendedName>
        <fullName evidence="9">Pseudouridine synthase</fullName>
        <ecNumber evidence="9">5.4.99.-</ecNumber>
    </recommendedName>
</protein>
<evidence type="ECO:0000256" key="8">
    <source>
        <dbReference type="PROSITE-ProRule" id="PRU00182"/>
    </source>
</evidence>
<evidence type="ECO:0000256" key="6">
    <source>
        <dbReference type="ARBA" id="ARBA00023235"/>
    </source>
</evidence>
<dbReference type="InterPro" id="IPR020103">
    <property type="entry name" value="PsdUridine_synth_cat_dom_sf"/>
</dbReference>
<dbReference type="GO" id="GO:0000455">
    <property type="term" value="P:enzyme-directed rRNA pseudouridine synthesis"/>
    <property type="evidence" value="ECO:0007669"/>
    <property type="project" value="TreeGrafter"/>
</dbReference>
<dbReference type="GO" id="GO:0160141">
    <property type="term" value="F:23S rRNA pseudouridine(955/2504/2580) synthase activity"/>
    <property type="evidence" value="ECO:0007669"/>
    <property type="project" value="UniProtKB-EC"/>
</dbReference>
<dbReference type="Pfam" id="PF01479">
    <property type="entry name" value="S4"/>
    <property type="match status" value="1"/>
</dbReference>
<dbReference type="Proteomes" id="UP000286482">
    <property type="component" value="Unassembled WGS sequence"/>
</dbReference>
<proteinExistence type="inferred from homology"/>
<sequence length="315" mass="35591">MKIDTSKVQNLTISEDESGQRVDNFLFRTLKGVPKSKVYRIIRKGEVRINKKRVKPETKLAPGDILRVPPVRVAEATEGPSANLAQVKNLEHCVVYEDDGVLVLNKPSGLAVHGGSGLKFGMIEALRSLRPEQHYFELVHRLDRDTSGLIMVAKKRSVLRALHAQLREKTVQKDYLALVHGIWPKTTRQVEEPLAKNVLASGERMVKVDYTEGKPSLTRFKIERQFGDMTLVKASPVTGRTHQIRVHTLCQGHVIAGDDKYCQREDLELSKQFGLKRLFLHAWKLRFENPATGEMMFLEAPLDAELKSVIDTLAK</sequence>
<evidence type="ECO:0000256" key="1">
    <source>
        <dbReference type="ARBA" id="ARBA00000381"/>
    </source>
</evidence>
<evidence type="ECO:0000256" key="7">
    <source>
        <dbReference type="PIRSR" id="PIRSR606225-1"/>
    </source>
</evidence>
<dbReference type="Pfam" id="PF00849">
    <property type="entry name" value="PseudoU_synth_2"/>
    <property type="match status" value="1"/>
</dbReference>
<dbReference type="RefSeq" id="WP_120354143.1">
    <property type="nucleotide sequence ID" value="NZ_RAQO01000004.1"/>
</dbReference>
<dbReference type="PROSITE" id="PS50889">
    <property type="entry name" value="S4"/>
    <property type="match status" value="1"/>
</dbReference>
<dbReference type="NCBIfam" id="TIGR00005">
    <property type="entry name" value="rluA_subfam"/>
    <property type="match status" value="1"/>
</dbReference>
<dbReference type="OrthoDB" id="9785808at2"/>
<dbReference type="CDD" id="cd02869">
    <property type="entry name" value="PseudoU_synth_RluA_like"/>
    <property type="match status" value="1"/>
</dbReference>
<evidence type="ECO:0000256" key="4">
    <source>
        <dbReference type="ARBA" id="ARBA00022552"/>
    </source>
</evidence>
<dbReference type="PANTHER" id="PTHR21600">
    <property type="entry name" value="MITOCHONDRIAL RNA PSEUDOURIDINE SYNTHASE"/>
    <property type="match status" value="1"/>
</dbReference>
<dbReference type="InterPro" id="IPR006224">
    <property type="entry name" value="PsdUridine_synth_RluA-like_CS"/>
</dbReference>
<dbReference type="InterPro" id="IPR006225">
    <property type="entry name" value="PsdUridine_synth_RluC/D"/>
</dbReference>